<gene>
    <name evidence="7" type="primary">xerD_4</name>
    <name evidence="7" type="ORF">Q31a_13740</name>
</gene>
<dbReference type="InterPro" id="IPR004107">
    <property type="entry name" value="Integrase_SAM-like_N"/>
</dbReference>
<keyword evidence="4" id="KW-0233">DNA recombination</keyword>
<feature type="domain" description="Tyr recombinase" evidence="6">
    <location>
        <begin position="105"/>
        <end position="278"/>
    </location>
</feature>
<proteinExistence type="inferred from homology"/>
<dbReference type="GO" id="GO:0015074">
    <property type="term" value="P:DNA integration"/>
    <property type="evidence" value="ECO:0007669"/>
    <property type="project" value="UniProtKB-KW"/>
</dbReference>
<feature type="compositionally biased region" description="Low complexity" evidence="5">
    <location>
        <begin position="314"/>
        <end position="334"/>
    </location>
</feature>
<dbReference type="AlphaFoldDB" id="A0A518G3G5"/>
<organism evidence="7 8">
    <name type="scientific">Aureliella helgolandensis</name>
    <dbReference type="NCBI Taxonomy" id="2527968"/>
    <lineage>
        <taxon>Bacteria</taxon>
        <taxon>Pseudomonadati</taxon>
        <taxon>Planctomycetota</taxon>
        <taxon>Planctomycetia</taxon>
        <taxon>Pirellulales</taxon>
        <taxon>Pirellulaceae</taxon>
        <taxon>Aureliella</taxon>
    </lineage>
</organism>
<dbReference type="PANTHER" id="PTHR30349">
    <property type="entry name" value="PHAGE INTEGRASE-RELATED"/>
    <property type="match status" value="1"/>
</dbReference>
<feature type="region of interest" description="Disordered" evidence="5">
    <location>
        <begin position="308"/>
        <end position="354"/>
    </location>
</feature>
<dbReference type="PROSITE" id="PS51898">
    <property type="entry name" value="TYR_RECOMBINASE"/>
    <property type="match status" value="1"/>
</dbReference>
<dbReference type="Gene3D" id="1.10.150.130">
    <property type="match status" value="1"/>
</dbReference>
<evidence type="ECO:0000256" key="5">
    <source>
        <dbReference type="SAM" id="MobiDB-lite"/>
    </source>
</evidence>
<dbReference type="Gene3D" id="1.10.443.10">
    <property type="entry name" value="Intergrase catalytic core"/>
    <property type="match status" value="1"/>
</dbReference>
<evidence type="ECO:0000313" key="8">
    <source>
        <dbReference type="Proteomes" id="UP000318017"/>
    </source>
</evidence>
<dbReference type="Pfam" id="PF13495">
    <property type="entry name" value="Phage_int_SAM_4"/>
    <property type="match status" value="1"/>
</dbReference>
<evidence type="ECO:0000256" key="4">
    <source>
        <dbReference type="ARBA" id="ARBA00023172"/>
    </source>
</evidence>
<dbReference type="InterPro" id="IPR010998">
    <property type="entry name" value="Integrase_recombinase_N"/>
</dbReference>
<dbReference type="Proteomes" id="UP000318017">
    <property type="component" value="Chromosome"/>
</dbReference>
<keyword evidence="3" id="KW-0238">DNA-binding</keyword>
<evidence type="ECO:0000259" key="6">
    <source>
        <dbReference type="PROSITE" id="PS51898"/>
    </source>
</evidence>
<dbReference type="KEGG" id="ahel:Q31a_13740"/>
<feature type="compositionally biased region" description="Basic residues" evidence="5">
    <location>
        <begin position="339"/>
        <end position="354"/>
    </location>
</feature>
<dbReference type="EMBL" id="CP036298">
    <property type="protein sequence ID" value="QDV23079.1"/>
    <property type="molecule type" value="Genomic_DNA"/>
</dbReference>
<dbReference type="PANTHER" id="PTHR30349:SF64">
    <property type="entry name" value="PROPHAGE INTEGRASE INTD-RELATED"/>
    <property type="match status" value="1"/>
</dbReference>
<evidence type="ECO:0000256" key="3">
    <source>
        <dbReference type="ARBA" id="ARBA00023125"/>
    </source>
</evidence>
<keyword evidence="2" id="KW-0229">DNA integration</keyword>
<dbReference type="RefSeq" id="WP_231691087.1">
    <property type="nucleotide sequence ID" value="NZ_CP036298.1"/>
</dbReference>
<comment type="similarity">
    <text evidence="1">Belongs to the 'phage' integrase family.</text>
</comment>
<dbReference type="GO" id="GO:0003677">
    <property type="term" value="F:DNA binding"/>
    <property type="evidence" value="ECO:0007669"/>
    <property type="project" value="UniProtKB-KW"/>
</dbReference>
<evidence type="ECO:0000256" key="2">
    <source>
        <dbReference type="ARBA" id="ARBA00022908"/>
    </source>
</evidence>
<dbReference type="InterPro" id="IPR011010">
    <property type="entry name" value="DNA_brk_join_enz"/>
</dbReference>
<accession>A0A518G3G5</accession>
<reference evidence="7 8" key="1">
    <citation type="submission" date="2019-02" db="EMBL/GenBank/DDBJ databases">
        <title>Deep-cultivation of Planctomycetes and their phenomic and genomic characterization uncovers novel biology.</title>
        <authorList>
            <person name="Wiegand S."/>
            <person name="Jogler M."/>
            <person name="Boedeker C."/>
            <person name="Pinto D."/>
            <person name="Vollmers J."/>
            <person name="Rivas-Marin E."/>
            <person name="Kohn T."/>
            <person name="Peeters S.H."/>
            <person name="Heuer A."/>
            <person name="Rast P."/>
            <person name="Oberbeckmann S."/>
            <person name="Bunk B."/>
            <person name="Jeske O."/>
            <person name="Meyerdierks A."/>
            <person name="Storesund J.E."/>
            <person name="Kallscheuer N."/>
            <person name="Luecker S."/>
            <person name="Lage O.M."/>
            <person name="Pohl T."/>
            <person name="Merkel B.J."/>
            <person name="Hornburger P."/>
            <person name="Mueller R.-W."/>
            <person name="Bruemmer F."/>
            <person name="Labrenz M."/>
            <person name="Spormann A.M."/>
            <person name="Op den Camp H."/>
            <person name="Overmann J."/>
            <person name="Amann R."/>
            <person name="Jetten M.S.M."/>
            <person name="Mascher T."/>
            <person name="Medema M.H."/>
            <person name="Devos D.P."/>
            <person name="Kaster A.-K."/>
            <person name="Ovreas L."/>
            <person name="Rohde M."/>
            <person name="Galperin M.Y."/>
            <person name="Jogler C."/>
        </authorList>
    </citation>
    <scope>NUCLEOTIDE SEQUENCE [LARGE SCALE GENOMIC DNA]</scope>
    <source>
        <strain evidence="7 8">Q31a</strain>
    </source>
</reference>
<keyword evidence="8" id="KW-1185">Reference proteome</keyword>
<protein>
    <submittedName>
        <fullName evidence="7">Tyrosine recombinase XerD</fullName>
    </submittedName>
</protein>
<dbReference type="InterPro" id="IPR050090">
    <property type="entry name" value="Tyrosine_recombinase_XerCD"/>
</dbReference>
<dbReference type="Pfam" id="PF00589">
    <property type="entry name" value="Phage_integrase"/>
    <property type="match status" value="1"/>
</dbReference>
<name>A0A518G3G5_9BACT</name>
<dbReference type="GO" id="GO:0006310">
    <property type="term" value="P:DNA recombination"/>
    <property type="evidence" value="ECO:0007669"/>
    <property type="project" value="UniProtKB-KW"/>
</dbReference>
<sequence>MTPYQFRLNRYIARMAQDMKIRNMAQSTIDAYTWHVNKFCEFFDSPPENLGPEEIRKYQIYMIEQKKSSWSSFNQAVCGLRFLYEVTLKRHWAVRHIPFGKRPKKLPVVLSDEEATRLIQCVDNPKHRMILLTCYATGMRLREATNLLVADVDGDRKQILITLGKGSKERLVPVSPRLLEELREYWLLEKPRNYLFSGKTPEVPLSSATVQKACKLGVAKAQINKPATPHSLRHTFATSMLEAGVDLLTISKLLGHASFVTTMIYLHVRRQHFERSPSPIDWMPVRQCPQWAESDPVVQQPPAIQHELTAPRKLPSLLSEAPELEAPLQPEAPLTQRRTSGHHKRKPKSRRPQR</sequence>
<dbReference type="InterPro" id="IPR013762">
    <property type="entry name" value="Integrase-like_cat_sf"/>
</dbReference>
<dbReference type="SUPFAM" id="SSF56349">
    <property type="entry name" value="DNA breaking-rejoining enzymes"/>
    <property type="match status" value="1"/>
</dbReference>
<evidence type="ECO:0000313" key="7">
    <source>
        <dbReference type="EMBL" id="QDV23079.1"/>
    </source>
</evidence>
<dbReference type="InterPro" id="IPR002104">
    <property type="entry name" value="Integrase_catalytic"/>
</dbReference>
<evidence type="ECO:0000256" key="1">
    <source>
        <dbReference type="ARBA" id="ARBA00008857"/>
    </source>
</evidence>